<dbReference type="Pfam" id="PF01915">
    <property type="entry name" value="Glyco_hydro_3_C"/>
    <property type="match status" value="1"/>
</dbReference>
<gene>
    <name evidence="5" type="ORF">SAMN05192585_12218</name>
</gene>
<dbReference type="PANTHER" id="PTHR42721:SF3">
    <property type="entry name" value="BETA-D-XYLOSIDASE 5-RELATED"/>
    <property type="match status" value="1"/>
</dbReference>
<dbReference type="InterPro" id="IPR017853">
    <property type="entry name" value="GH"/>
</dbReference>
<dbReference type="SUPFAM" id="SSF52279">
    <property type="entry name" value="Beta-D-glucan exohydrolase, C-terminal domain"/>
    <property type="match status" value="1"/>
</dbReference>
<organism evidence="5 6">
    <name type="scientific">Acetanaerobacterium elongatum</name>
    <dbReference type="NCBI Taxonomy" id="258515"/>
    <lineage>
        <taxon>Bacteria</taxon>
        <taxon>Bacillati</taxon>
        <taxon>Bacillota</taxon>
        <taxon>Clostridia</taxon>
        <taxon>Eubacteriales</taxon>
        <taxon>Oscillospiraceae</taxon>
        <taxon>Acetanaerobacterium</taxon>
    </lineage>
</organism>
<dbReference type="Pfam" id="PF14310">
    <property type="entry name" value="Fn3-like"/>
    <property type="match status" value="1"/>
</dbReference>
<dbReference type="GO" id="GO:0046556">
    <property type="term" value="F:alpha-L-arabinofuranosidase activity"/>
    <property type="evidence" value="ECO:0007669"/>
    <property type="project" value="TreeGrafter"/>
</dbReference>
<dbReference type="SUPFAM" id="SSF51445">
    <property type="entry name" value="(Trans)glycosidases"/>
    <property type="match status" value="1"/>
</dbReference>
<dbReference type="Gene3D" id="3.40.50.1700">
    <property type="entry name" value="Glycoside hydrolase family 3 C-terminal domain"/>
    <property type="match status" value="1"/>
</dbReference>
<dbReference type="EMBL" id="FNID01000022">
    <property type="protein sequence ID" value="SDN53942.1"/>
    <property type="molecule type" value="Genomic_DNA"/>
</dbReference>
<evidence type="ECO:0000256" key="3">
    <source>
        <dbReference type="ARBA" id="ARBA00022801"/>
    </source>
</evidence>
<proteinExistence type="inferred from homology"/>
<dbReference type="InterPro" id="IPR044993">
    <property type="entry name" value="BXL"/>
</dbReference>
<dbReference type="Pfam" id="PF00933">
    <property type="entry name" value="Glyco_hydro_3"/>
    <property type="match status" value="1"/>
</dbReference>
<comment type="similarity">
    <text evidence="1">Belongs to the glycosyl hydrolase 3 family.</text>
</comment>
<keyword evidence="2" id="KW-0732">Signal</keyword>
<sequence>MFNIKKEAKTLVSKMTLEEKVFQMLHTAPKVERLGIPSYNWWNEALHGVARAGVATMFPQAIAMAATFSEKLLYQVADVTSTEGRAKYNAFQEEDDHDIFKGLTFWSPNINIFRDPRWGRGHETYGEDPYLTARLGVAFIHGLQGPDRNRLKVAACAKHFAVHSGPESERHEFNAICDDYDLWNTYLPAFEAAVKEGEVEAVMGAYNRTLGEPCCGSKLLLEDILRKKWGFDGHVVSDCWAVKDFHEHHKVTKDPVESVTLAVKNGCDVNCGNLFGFCLQAVEQGLLTEEQIDKAVTRLFVTRMRLGLLGAPENPKYTAVSYDMVDCEEHRKLNQEVARRSLILLKNDGALPLDAAKIRSVGVIGPNADSRRALQGNYEGTATKHITVLQGLSELLEPQGIKVRYAEGCHLFKDRNSMLAQPDDRMAEARAVARRSDVIVLCLGLDSSIEGEEGDQGNQFTGGDKPGIELPGRQQALLENVVKAANGKPVILVLLSGSALAVGWADEHVNGIVQAFYPGAYGGRAIAELLFGGFSPSGKLPVTFYRNTADLPDFHDYNMQNRTYRYFKGEALYPFGFGLSYSAFTLDNLTANEVGCRVTVKNTGKMAAHETVQVYVSSPGQKELRSLCGIGEVFLQPGESTELTVMLDSKAFSRYDAKGDLVKIKGTHTLYVGFTQPDDRSTALYGQKPLSAAVTV</sequence>
<dbReference type="Gene3D" id="3.20.20.300">
    <property type="entry name" value="Glycoside hydrolase, family 3, N-terminal domain"/>
    <property type="match status" value="1"/>
</dbReference>
<evidence type="ECO:0000256" key="2">
    <source>
        <dbReference type="ARBA" id="ARBA00022729"/>
    </source>
</evidence>
<dbReference type="PANTHER" id="PTHR42721">
    <property type="entry name" value="SUGAR HYDROLASE-RELATED"/>
    <property type="match status" value="1"/>
</dbReference>
<evidence type="ECO:0000313" key="6">
    <source>
        <dbReference type="Proteomes" id="UP000199182"/>
    </source>
</evidence>
<evidence type="ECO:0000313" key="5">
    <source>
        <dbReference type="EMBL" id="SDN53942.1"/>
    </source>
</evidence>
<dbReference type="InterPro" id="IPR036881">
    <property type="entry name" value="Glyco_hydro_3_C_sf"/>
</dbReference>
<dbReference type="InterPro" id="IPR013783">
    <property type="entry name" value="Ig-like_fold"/>
</dbReference>
<reference evidence="5 6" key="1">
    <citation type="submission" date="2016-10" db="EMBL/GenBank/DDBJ databases">
        <authorList>
            <person name="de Groot N.N."/>
        </authorList>
    </citation>
    <scope>NUCLEOTIDE SEQUENCE [LARGE SCALE GENOMIC DNA]</scope>
    <source>
        <strain evidence="5 6">CGMCC 1.5012</strain>
    </source>
</reference>
<name>A0A1H0C7X1_9FIRM</name>
<dbReference type="Gene3D" id="2.60.40.10">
    <property type="entry name" value="Immunoglobulins"/>
    <property type="match status" value="1"/>
</dbReference>
<dbReference type="AlphaFoldDB" id="A0A1H0C7X1"/>
<dbReference type="GO" id="GO:0045493">
    <property type="term" value="P:xylan catabolic process"/>
    <property type="evidence" value="ECO:0007669"/>
    <property type="project" value="InterPro"/>
</dbReference>
<dbReference type="Proteomes" id="UP000199182">
    <property type="component" value="Unassembled WGS sequence"/>
</dbReference>
<dbReference type="InterPro" id="IPR001764">
    <property type="entry name" value="Glyco_hydro_3_N"/>
</dbReference>
<evidence type="ECO:0000259" key="4">
    <source>
        <dbReference type="SMART" id="SM01217"/>
    </source>
</evidence>
<keyword evidence="3" id="KW-0378">Hydrolase</keyword>
<keyword evidence="6" id="KW-1185">Reference proteome</keyword>
<dbReference type="SMART" id="SM01217">
    <property type="entry name" value="Fn3_like"/>
    <property type="match status" value="1"/>
</dbReference>
<evidence type="ECO:0000256" key="1">
    <source>
        <dbReference type="ARBA" id="ARBA00005336"/>
    </source>
</evidence>
<dbReference type="STRING" id="258515.SAMN05192585_12218"/>
<dbReference type="InterPro" id="IPR026891">
    <property type="entry name" value="Fn3-like"/>
</dbReference>
<dbReference type="GO" id="GO:0031222">
    <property type="term" value="P:arabinan catabolic process"/>
    <property type="evidence" value="ECO:0007669"/>
    <property type="project" value="TreeGrafter"/>
</dbReference>
<dbReference type="GO" id="GO:0009044">
    <property type="term" value="F:xylan 1,4-beta-xylosidase activity"/>
    <property type="evidence" value="ECO:0007669"/>
    <property type="project" value="InterPro"/>
</dbReference>
<dbReference type="PRINTS" id="PR00133">
    <property type="entry name" value="GLHYDRLASE3"/>
</dbReference>
<dbReference type="InterPro" id="IPR036962">
    <property type="entry name" value="Glyco_hydro_3_N_sf"/>
</dbReference>
<feature type="domain" description="Fibronectin type III-like" evidence="4">
    <location>
        <begin position="610"/>
        <end position="676"/>
    </location>
</feature>
<accession>A0A1H0C7X1</accession>
<protein>
    <submittedName>
        <fullName evidence="5">Beta-glucosidase</fullName>
    </submittedName>
</protein>
<dbReference type="InterPro" id="IPR002772">
    <property type="entry name" value="Glyco_hydro_3_C"/>
</dbReference>